<feature type="transmembrane region" description="Helical" evidence="1">
    <location>
        <begin position="188"/>
        <end position="213"/>
    </location>
</feature>
<reference evidence="2 3" key="1">
    <citation type="submission" date="2018-07" db="EMBL/GenBank/DDBJ databases">
        <title>Genomic Encyclopedia of Type Strains, Phase III (KMG-III): the genomes of soil and plant-associated and newly described type strains.</title>
        <authorList>
            <person name="Whitman W."/>
        </authorList>
    </citation>
    <scope>NUCLEOTIDE SEQUENCE [LARGE SCALE GENOMIC DNA]</scope>
    <source>
        <strain evidence="2 3">CECT 8487</strain>
    </source>
</reference>
<organism evidence="2 3">
    <name type="scientific">Seonamhaeicola aphaedonensis</name>
    <dbReference type="NCBI Taxonomy" id="1461338"/>
    <lineage>
        <taxon>Bacteria</taxon>
        <taxon>Pseudomonadati</taxon>
        <taxon>Bacteroidota</taxon>
        <taxon>Flavobacteriia</taxon>
        <taxon>Flavobacteriales</taxon>
        <taxon>Flavobacteriaceae</taxon>
    </lineage>
</organism>
<keyword evidence="1" id="KW-1133">Transmembrane helix</keyword>
<proteinExistence type="predicted"/>
<keyword evidence="1" id="KW-0812">Transmembrane</keyword>
<accession>A0A3D9H2N4</accession>
<dbReference type="RefSeq" id="WP_116525247.1">
    <property type="nucleotide sequence ID" value="NZ_QRDX01000026.1"/>
</dbReference>
<feature type="transmembrane region" description="Helical" evidence="1">
    <location>
        <begin position="160"/>
        <end position="176"/>
    </location>
</feature>
<dbReference type="EMBL" id="QRDX01000026">
    <property type="protein sequence ID" value="RED43778.1"/>
    <property type="molecule type" value="Genomic_DNA"/>
</dbReference>
<dbReference type="InterPro" id="IPR046475">
    <property type="entry name" value="DUF6796"/>
</dbReference>
<keyword evidence="1" id="KW-0472">Membrane</keyword>
<sequence length="223" mass="25438">MKMNQFWIRVLGIFGILGGLILFAGDMLLYYDPVNMSLKRNMGNASDFRIIASGVCALFATWFYMLGLGQVYYAFKPTKPIFRNGVLIFFGSILIAFGIVHVAFLAIATSAKLATENNLEINNAVSLSEKINGIMRLFVYPLVGILSIFFISQVWKRKTLYPKWIIIFFPLFPFLIEDLVTKYLPDNIWIIIKGGYLNIILVVFFTASTFALWNNRKSEIINE</sequence>
<dbReference type="Proteomes" id="UP000256629">
    <property type="component" value="Unassembled WGS sequence"/>
</dbReference>
<protein>
    <submittedName>
        <fullName evidence="2">Uncharacterized protein</fullName>
    </submittedName>
</protein>
<gene>
    <name evidence="2" type="ORF">DFQ02_1262</name>
</gene>
<name>A0A3D9H2N4_9FLAO</name>
<feature type="transmembrane region" description="Helical" evidence="1">
    <location>
        <begin position="7"/>
        <end position="30"/>
    </location>
</feature>
<feature type="transmembrane region" description="Helical" evidence="1">
    <location>
        <begin position="50"/>
        <end position="75"/>
    </location>
</feature>
<evidence type="ECO:0000313" key="3">
    <source>
        <dbReference type="Proteomes" id="UP000256629"/>
    </source>
</evidence>
<dbReference type="Pfam" id="PF20599">
    <property type="entry name" value="DUF6796"/>
    <property type="match status" value="1"/>
</dbReference>
<feature type="transmembrane region" description="Helical" evidence="1">
    <location>
        <begin position="87"/>
        <end position="111"/>
    </location>
</feature>
<comment type="caution">
    <text evidence="2">The sequence shown here is derived from an EMBL/GenBank/DDBJ whole genome shotgun (WGS) entry which is preliminary data.</text>
</comment>
<keyword evidence="3" id="KW-1185">Reference proteome</keyword>
<feature type="transmembrane region" description="Helical" evidence="1">
    <location>
        <begin position="131"/>
        <end position="151"/>
    </location>
</feature>
<evidence type="ECO:0000256" key="1">
    <source>
        <dbReference type="SAM" id="Phobius"/>
    </source>
</evidence>
<evidence type="ECO:0000313" key="2">
    <source>
        <dbReference type="EMBL" id="RED43778.1"/>
    </source>
</evidence>
<dbReference type="AlphaFoldDB" id="A0A3D9H2N4"/>
<dbReference type="OrthoDB" id="1436421at2"/>